<accession>A0ACB7TL92</accession>
<evidence type="ECO:0000313" key="1">
    <source>
        <dbReference type="EMBL" id="KAH6946908.1"/>
    </source>
</evidence>
<organism evidence="1 2">
    <name type="scientific">Hyalomma asiaticum</name>
    <name type="common">Tick</name>
    <dbReference type="NCBI Taxonomy" id="266040"/>
    <lineage>
        <taxon>Eukaryota</taxon>
        <taxon>Metazoa</taxon>
        <taxon>Ecdysozoa</taxon>
        <taxon>Arthropoda</taxon>
        <taxon>Chelicerata</taxon>
        <taxon>Arachnida</taxon>
        <taxon>Acari</taxon>
        <taxon>Parasitiformes</taxon>
        <taxon>Ixodida</taxon>
        <taxon>Ixodoidea</taxon>
        <taxon>Ixodidae</taxon>
        <taxon>Hyalomminae</taxon>
        <taxon>Hyalomma</taxon>
    </lineage>
</organism>
<protein>
    <submittedName>
        <fullName evidence="1">Uncharacterized protein</fullName>
    </submittedName>
</protein>
<sequence>MSRRSVPLSGWQRGMPQDGYWEQPCHPMNYGPMWAGQSNMPFMGGNMPPDMMLFGGNVPPRSYFRRSFDQPPHRYRACQGFCDYHGNWQEYRRGDRKRPGPSYRSRSPASKRATQRRDGARRAEEESREGASEGETAATEEEATEDGAAQVGYLDDPAETSTEETVEGAQVAEGQEGASGDVNQEAGNEDNGQEAGSSADKDGMVKRDEKYPKCHACKMGFNNPKQYEHHCAGDLHRKNVEVLDDEVDETAGPLGEEYLQEVRAYYCTLCKLLLKVDLKSHHCSTQGHYRRHRDLKLKEEATKKAKRAKEKAEEEQDYTNQETYTITDEVGSDDEARAASDAAGYGVDVLHDYVLGSMRLNMHCGLFYEAVKELVNRSGMWLMKHSRKSQWRQLEGDHDVEEPEASEDNVDPLEGEGDNEQHAQQEEEEREDASELEAASAAASLLDEPKESDAADRNGCKGPEEDVAEENPAVVAPATTAARAAATSAATAGAPKATVSKLPPPKVVVKKVPAAKATVAVTKPSATAAKVPLLRQALRQTQLPRPLVHPLVLRLPKHQLHP</sequence>
<keyword evidence="2" id="KW-1185">Reference proteome</keyword>
<reference evidence="1" key="1">
    <citation type="submission" date="2020-05" db="EMBL/GenBank/DDBJ databases">
        <title>Large-scale comparative analyses of tick genomes elucidate their genetic diversity and vector capacities.</title>
        <authorList>
            <person name="Jia N."/>
            <person name="Wang J."/>
            <person name="Shi W."/>
            <person name="Du L."/>
            <person name="Sun Y."/>
            <person name="Zhan W."/>
            <person name="Jiang J."/>
            <person name="Wang Q."/>
            <person name="Zhang B."/>
            <person name="Ji P."/>
            <person name="Sakyi L.B."/>
            <person name="Cui X."/>
            <person name="Yuan T."/>
            <person name="Jiang B."/>
            <person name="Yang W."/>
            <person name="Lam T.T.-Y."/>
            <person name="Chang Q."/>
            <person name="Ding S."/>
            <person name="Wang X."/>
            <person name="Zhu J."/>
            <person name="Ruan X."/>
            <person name="Zhao L."/>
            <person name="Wei J."/>
            <person name="Que T."/>
            <person name="Du C."/>
            <person name="Cheng J."/>
            <person name="Dai P."/>
            <person name="Han X."/>
            <person name="Huang E."/>
            <person name="Gao Y."/>
            <person name="Liu J."/>
            <person name="Shao H."/>
            <person name="Ye R."/>
            <person name="Li L."/>
            <person name="Wei W."/>
            <person name="Wang X."/>
            <person name="Wang C."/>
            <person name="Yang T."/>
            <person name="Huo Q."/>
            <person name="Li W."/>
            <person name="Guo W."/>
            <person name="Chen H."/>
            <person name="Zhou L."/>
            <person name="Ni X."/>
            <person name="Tian J."/>
            <person name="Zhou Y."/>
            <person name="Sheng Y."/>
            <person name="Liu T."/>
            <person name="Pan Y."/>
            <person name="Xia L."/>
            <person name="Li J."/>
            <person name="Zhao F."/>
            <person name="Cao W."/>
        </authorList>
    </citation>
    <scope>NUCLEOTIDE SEQUENCE</scope>
    <source>
        <strain evidence="1">Hyas-2018</strain>
    </source>
</reference>
<gene>
    <name evidence="1" type="ORF">HPB50_016130</name>
</gene>
<comment type="caution">
    <text evidence="1">The sequence shown here is derived from an EMBL/GenBank/DDBJ whole genome shotgun (WGS) entry which is preliminary data.</text>
</comment>
<name>A0ACB7TL92_HYAAI</name>
<proteinExistence type="predicted"/>
<evidence type="ECO:0000313" key="2">
    <source>
        <dbReference type="Proteomes" id="UP000821845"/>
    </source>
</evidence>
<dbReference type="EMBL" id="CM023481">
    <property type="protein sequence ID" value="KAH6946908.1"/>
    <property type="molecule type" value="Genomic_DNA"/>
</dbReference>
<dbReference type="Proteomes" id="UP000821845">
    <property type="component" value="Chromosome 1"/>
</dbReference>